<proteinExistence type="predicted"/>
<keyword evidence="3" id="KW-1185">Reference proteome</keyword>
<evidence type="ECO:0000313" key="3">
    <source>
        <dbReference type="Proteomes" id="UP000485058"/>
    </source>
</evidence>
<organism evidence="2 3">
    <name type="scientific">Haematococcus lacustris</name>
    <name type="common">Green alga</name>
    <name type="synonym">Haematococcus pluvialis</name>
    <dbReference type="NCBI Taxonomy" id="44745"/>
    <lineage>
        <taxon>Eukaryota</taxon>
        <taxon>Viridiplantae</taxon>
        <taxon>Chlorophyta</taxon>
        <taxon>core chlorophytes</taxon>
        <taxon>Chlorophyceae</taxon>
        <taxon>CS clade</taxon>
        <taxon>Chlamydomonadales</taxon>
        <taxon>Haematococcaceae</taxon>
        <taxon>Haematococcus</taxon>
    </lineage>
</organism>
<protein>
    <recommendedName>
        <fullName evidence="4">DOMON domain-containing protein</fullName>
    </recommendedName>
</protein>
<sequence>MARRPAATQLAVLILAAIWSTSHAAVCYTSVSRTDFPYCIELGPNGTFSFAWHPNVNGTLRFAIDVDIGAADAWAGVDLVLVAPLAPGTPSPSSLPSGALFSPLTVALPAATPGRLVAVLQRALDTCDQQQ</sequence>
<keyword evidence="1" id="KW-0732">Signal</keyword>
<evidence type="ECO:0000313" key="2">
    <source>
        <dbReference type="EMBL" id="GFH32353.1"/>
    </source>
</evidence>
<dbReference type="AlphaFoldDB" id="A0A6A0AJ80"/>
<accession>A0A6A0AJ80</accession>
<feature type="chain" id="PRO_5025539532" description="DOMON domain-containing protein" evidence="1">
    <location>
        <begin position="25"/>
        <end position="131"/>
    </location>
</feature>
<name>A0A6A0AJ80_HAELA</name>
<feature type="non-terminal residue" evidence="2">
    <location>
        <position position="131"/>
    </location>
</feature>
<gene>
    <name evidence="2" type="ORF">HaLaN_31561</name>
</gene>
<dbReference type="Proteomes" id="UP000485058">
    <property type="component" value="Unassembled WGS sequence"/>
</dbReference>
<evidence type="ECO:0008006" key="4">
    <source>
        <dbReference type="Google" id="ProtNLM"/>
    </source>
</evidence>
<evidence type="ECO:0000256" key="1">
    <source>
        <dbReference type="SAM" id="SignalP"/>
    </source>
</evidence>
<dbReference type="EMBL" id="BLLF01006555">
    <property type="protein sequence ID" value="GFH32353.1"/>
    <property type="molecule type" value="Genomic_DNA"/>
</dbReference>
<comment type="caution">
    <text evidence="2">The sequence shown here is derived from an EMBL/GenBank/DDBJ whole genome shotgun (WGS) entry which is preliminary data.</text>
</comment>
<reference evidence="2 3" key="1">
    <citation type="submission" date="2020-02" db="EMBL/GenBank/DDBJ databases">
        <title>Draft genome sequence of Haematococcus lacustris strain NIES-144.</title>
        <authorList>
            <person name="Morimoto D."/>
            <person name="Nakagawa S."/>
            <person name="Yoshida T."/>
            <person name="Sawayama S."/>
        </authorList>
    </citation>
    <scope>NUCLEOTIDE SEQUENCE [LARGE SCALE GENOMIC DNA]</scope>
    <source>
        <strain evidence="2 3">NIES-144</strain>
    </source>
</reference>
<feature type="non-terminal residue" evidence="2">
    <location>
        <position position="1"/>
    </location>
</feature>
<feature type="signal peptide" evidence="1">
    <location>
        <begin position="1"/>
        <end position="24"/>
    </location>
</feature>